<evidence type="ECO:0000313" key="8">
    <source>
        <dbReference type="Proteomes" id="UP000092321"/>
    </source>
</evidence>
<comment type="subcellular location">
    <subcellularLocation>
        <location evidence="1">Nucleus</location>
    </subcellularLocation>
</comment>
<keyword evidence="4" id="KW-0804">Transcription</keyword>
<dbReference type="AlphaFoldDB" id="A0A1B7TIK1"/>
<protein>
    <submittedName>
        <fullName evidence="7">Uncharacterized protein</fullName>
    </submittedName>
</protein>
<keyword evidence="5" id="KW-0539">Nucleus</keyword>
<feature type="region of interest" description="Disordered" evidence="6">
    <location>
        <begin position="391"/>
        <end position="430"/>
    </location>
</feature>
<dbReference type="OrthoDB" id="3972607at2759"/>
<dbReference type="EMBL" id="LXPE01000003">
    <property type="protein sequence ID" value="OBA28508.1"/>
    <property type="molecule type" value="Genomic_DNA"/>
</dbReference>
<dbReference type="PANTHER" id="PTHR13556">
    <property type="entry name" value="TRANSCRIPTIONAL ADAPTER 3-RELATED"/>
    <property type="match status" value="1"/>
</dbReference>
<comment type="caution">
    <text evidence="7">The sequence shown here is derived from an EMBL/GenBank/DDBJ whole genome shotgun (WGS) entry which is preliminary data.</text>
</comment>
<dbReference type="GO" id="GO:0003713">
    <property type="term" value="F:transcription coactivator activity"/>
    <property type="evidence" value="ECO:0007669"/>
    <property type="project" value="TreeGrafter"/>
</dbReference>
<reference evidence="8" key="1">
    <citation type="journal article" date="2016" name="Proc. Natl. Acad. Sci. U.S.A.">
        <title>Comparative genomics of biotechnologically important yeasts.</title>
        <authorList>
            <person name="Riley R."/>
            <person name="Haridas S."/>
            <person name="Wolfe K.H."/>
            <person name="Lopes M.R."/>
            <person name="Hittinger C.T."/>
            <person name="Goeker M."/>
            <person name="Salamov A.A."/>
            <person name="Wisecaver J.H."/>
            <person name="Long T.M."/>
            <person name="Calvey C.H."/>
            <person name="Aerts A.L."/>
            <person name="Barry K.W."/>
            <person name="Choi C."/>
            <person name="Clum A."/>
            <person name="Coughlan A.Y."/>
            <person name="Deshpande S."/>
            <person name="Douglass A.P."/>
            <person name="Hanson S.J."/>
            <person name="Klenk H.-P."/>
            <person name="LaButti K.M."/>
            <person name="Lapidus A."/>
            <person name="Lindquist E.A."/>
            <person name="Lipzen A.M."/>
            <person name="Meier-Kolthoff J.P."/>
            <person name="Ohm R.A."/>
            <person name="Otillar R.P."/>
            <person name="Pangilinan J.L."/>
            <person name="Peng Y."/>
            <person name="Rokas A."/>
            <person name="Rosa C.A."/>
            <person name="Scheuner C."/>
            <person name="Sibirny A.A."/>
            <person name="Slot J.C."/>
            <person name="Stielow J.B."/>
            <person name="Sun H."/>
            <person name="Kurtzman C.P."/>
            <person name="Blackwell M."/>
            <person name="Grigoriev I.V."/>
            <person name="Jeffries T.W."/>
        </authorList>
    </citation>
    <scope>NUCLEOTIDE SEQUENCE [LARGE SCALE GENOMIC DNA]</scope>
    <source>
        <strain evidence="8">NRRL Y-1626</strain>
    </source>
</reference>
<evidence type="ECO:0000313" key="7">
    <source>
        <dbReference type="EMBL" id="OBA28508.1"/>
    </source>
</evidence>
<feature type="compositionally biased region" description="Basic residues" evidence="6">
    <location>
        <begin position="466"/>
        <end position="477"/>
    </location>
</feature>
<dbReference type="GO" id="GO:0000124">
    <property type="term" value="C:SAGA complex"/>
    <property type="evidence" value="ECO:0007669"/>
    <property type="project" value="TreeGrafter"/>
</dbReference>
<comment type="similarity">
    <text evidence="2">Belongs to the NGG1 family.</text>
</comment>
<sequence length="477" mass="56092">MNEILDILYVNIETDNENSNKKKNIKQKKNQAGFTTKKYENIFSSNKLLKDNIPDKFTRNQLQFKLHKLADHFKKLIEEDDLKLKQLNKQEGDDKKRKRSQLDNDEVEEDEDDNAEEEEEDDDEEEEEDEDEEEEDEEEDDEFDEFDEFGEDENVLIDEDEDGFEEIFEADANNTKANLENSDQNGSKNQNLVETSTVPFSWKIENPKILSSLNYMSFEERIRQELKNLGVFGVANKSLGKTETENEARNDIDWVLEKEDDEVCSNLRKLQVKLRAVSQRNNQRKQVLRPILKKYLAFQDYAQILENLNKQVDHEYARRLKNSHTKKKKKTNVDNHAATAANIQDLKSSHQFQMQQQEIQHGIADVNLKKLLEKRKKWMDFIGIIFANDESDEEEEDYENEKEQEQDQQQQEQKSIGEDNNLATENEVEKVPKKIKKYMVSENDFLMDGVEEIGAQSLDPAANMKRPPRKSVFKNMK</sequence>
<dbReference type="InterPro" id="IPR019340">
    <property type="entry name" value="Histone_AcTrfase_su3"/>
</dbReference>
<evidence type="ECO:0000256" key="5">
    <source>
        <dbReference type="ARBA" id="ARBA00023242"/>
    </source>
</evidence>
<evidence type="ECO:0000256" key="2">
    <source>
        <dbReference type="ARBA" id="ARBA00005330"/>
    </source>
</evidence>
<name>A0A1B7TIK1_9ASCO</name>
<evidence type="ECO:0000256" key="6">
    <source>
        <dbReference type="SAM" id="MobiDB-lite"/>
    </source>
</evidence>
<organism evidence="7 8">
    <name type="scientific">Hanseniaspora valbyensis NRRL Y-1626</name>
    <dbReference type="NCBI Taxonomy" id="766949"/>
    <lineage>
        <taxon>Eukaryota</taxon>
        <taxon>Fungi</taxon>
        <taxon>Dikarya</taxon>
        <taxon>Ascomycota</taxon>
        <taxon>Saccharomycotina</taxon>
        <taxon>Saccharomycetes</taxon>
        <taxon>Saccharomycodales</taxon>
        <taxon>Saccharomycodaceae</taxon>
        <taxon>Hanseniaspora</taxon>
    </lineage>
</organism>
<dbReference type="GO" id="GO:0005634">
    <property type="term" value="C:nucleus"/>
    <property type="evidence" value="ECO:0007669"/>
    <property type="project" value="UniProtKB-SubCell"/>
</dbReference>
<dbReference type="PANTHER" id="PTHR13556:SF2">
    <property type="entry name" value="TRANSCRIPTIONAL ADAPTER 3"/>
    <property type="match status" value="1"/>
</dbReference>
<evidence type="ECO:0000256" key="3">
    <source>
        <dbReference type="ARBA" id="ARBA00023015"/>
    </source>
</evidence>
<keyword evidence="8" id="KW-1185">Reference proteome</keyword>
<evidence type="ECO:0000256" key="1">
    <source>
        <dbReference type="ARBA" id="ARBA00004123"/>
    </source>
</evidence>
<dbReference type="Proteomes" id="UP000092321">
    <property type="component" value="Unassembled WGS sequence"/>
</dbReference>
<feature type="compositionally biased region" description="Acidic residues" evidence="6">
    <location>
        <begin position="103"/>
        <end position="152"/>
    </location>
</feature>
<feature type="region of interest" description="Disordered" evidence="6">
    <location>
        <begin position="90"/>
        <end position="152"/>
    </location>
</feature>
<accession>A0A1B7TIK1</accession>
<dbReference type="GO" id="GO:0006357">
    <property type="term" value="P:regulation of transcription by RNA polymerase II"/>
    <property type="evidence" value="ECO:0007669"/>
    <property type="project" value="TreeGrafter"/>
</dbReference>
<feature type="region of interest" description="Disordered" evidence="6">
    <location>
        <begin position="455"/>
        <end position="477"/>
    </location>
</feature>
<proteinExistence type="inferred from homology"/>
<evidence type="ECO:0000256" key="4">
    <source>
        <dbReference type="ARBA" id="ARBA00023163"/>
    </source>
</evidence>
<gene>
    <name evidence="7" type="ORF">HANVADRAFT_61038</name>
</gene>
<dbReference type="Pfam" id="PF10198">
    <property type="entry name" value="Ada3"/>
    <property type="match status" value="1"/>
</dbReference>
<feature type="compositionally biased region" description="Acidic residues" evidence="6">
    <location>
        <begin position="391"/>
        <end position="406"/>
    </location>
</feature>
<keyword evidence="3" id="KW-0805">Transcription regulation</keyword>